<keyword evidence="7" id="KW-1185">Reference proteome</keyword>
<feature type="transmembrane region" description="Helical" evidence="5">
    <location>
        <begin position="137"/>
        <end position="159"/>
    </location>
</feature>
<dbReference type="GO" id="GO:0005385">
    <property type="term" value="F:zinc ion transmembrane transporter activity"/>
    <property type="evidence" value="ECO:0007669"/>
    <property type="project" value="TreeGrafter"/>
</dbReference>
<evidence type="ECO:0000256" key="2">
    <source>
        <dbReference type="ARBA" id="ARBA00022692"/>
    </source>
</evidence>
<comment type="subcellular location">
    <subcellularLocation>
        <location evidence="1">Membrane</location>
        <topology evidence="1">Multi-pass membrane protein</topology>
    </subcellularLocation>
</comment>
<dbReference type="PANTHER" id="PTHR11040">
    <property type="entry name" value="ZINC/IRON TRANSPORTER"/>
    <property type="match status" value="1"/>
</dbReference>
<protein>
    <submittedName>
        <fullName evidence="6">Zinc permease</fullName>
    </submittedName>
</protein>
<feature type="transmembrane region" description="Helical" evidence="5">
    <location>
        <begin position="201"/>
        <end position="220"/>
    </location>
</feature>
<evidence type="ECO:0000313" key="7">
    <source>
        <dbReference type="Proteomes" id="UP000298616"/>
    </source>
</evidence>
<gene>
    <name evidence="6" type="ORF">DCC35_00490</name>
</gene>
<feature type="transmembrane region" description="Helical" evidence="5">
    <location>
        <begin position="232"/>
        <end position="249"/>
    </location>
</feature>
<keyword evidence="2 5" id="KW-0812">Transmembrane</keyword>
<feature type="transmembrane region" description="Helical" evidence="5">
    <location>
        <begin position="34"/>
        <end position="54"/>
    </location>
</feature>
<evidence type="ECO:0000313" key="6">
    <source>
        <dbReference type="EMBL" id="QCK13331.1"/>
    </source>
</evidence>
<dbReference type="InterPro" id="IPR003689">
    <property type="entry name" value="ZIP"/>
</dbReference>
<name>A0A4D7JCA5_9BACT</name>
<proteinExistence type="predicted"/>
<feature type="transmembrane region" description="Helical" evidence="5">
    <location>
        <begin position="99"/>
        <end position="117"/>
    </location>
</feature>
<feature type="transmembrane region" description="Helical" evidence="5">
    <location>
        <begin position="6"/>
        <end position="22"/>
    </location>
</feature>
<dbReference type="OrthoDB" id="654481at2"/>
<dbReference type="GO" id="GO:0016020">
    <property type="term" value="C:membrane"/>
    <property type="evidence" value="ECO:0007669"/>
    <property type="project" value="UniProtKB-SubCell"/>
</dbReference>
<feature type="transmembrane region" description="Helical" evidence="5">
    <location>
        <begin position="168"/>
        <end position="189"/>
    </location>
</feature>
<evidence type="ECO:0000256" key="4">
    <source>
        <dbReference type="ARBA" id="ARBA00023136"/>
    </source>
</evidence>
<keyword evidence="4 5" id="KW-0472">Membrane</keyword>
<keyword evidence="3 5" id="KW-1133">Transmembrane helix</keyword>
<reference evidence="6 7" key="1">
    <citation type="submission" date="2018-04" db="EMBL/GenBank/DDBJ databases">
        <title>Complete genome uncultured novel isolate.</title>
        <authorList>
            <person name="Merlino G."/>
        </authorList>
    </citation>
    <scope>NUCLEOTIDE SEQUENCE [LARGE SCALE GENOMIC DNA]</scope>
    <source>
        <strain evidence="7">R1DC9</strain>
    </source>
</reference>
<dbReference type="Pfam" id="PF02535">
    <property type="entry name" value="Zip"/>
    <property type="match status" value="1"/>
</dbReference>
<feature type="transmembrane region" description="Helical" evidence="5">
    <location>
        <begin position="60"/>
        <end position="78"/>
    </location>
</feature>
<dbReference type="EMBL" id="CP028923">
    <property type="protein sequence ID" value="QCK13331.1"/>
    <property type="molecule type" value="Genomic_DNA"/>
</dbReference>
<accession>A0A4D7JCA5</accession>
<dbReference type="RefSeq" id="WP_137088929.1">
    <property type="nucleotide sequence ID" value="NZ_CP028923.1"/>
</dbReference>
<evidence type="ECO:0000256" key="5">
    <source>
        <dbReference type="SAM" id="Phobius"/>
    </source>
</evidence>
<organism evidence="6 7">
    <name type="scientific">Mangrovivirga cuniculi</name>
    <dbReference type="NCBI Taxonomy" id="2715131"/>
    <lineage>
        <taxon>Bacteria</taxon>
        <taxon>Pseudomonadati</taxon>
        <taxon>Bacteroidota</taxon>
        <taxon>Cytophagia</taxon>
        <taxon>Cytophagales</taxon>
        <taxon>Mangrovivirgaceae</taxon>
        <taxon>Mangrovivirga</taxon>
    </lineage>
</organism>
<dbReference type="AlphaFoldDB" id="A0A4D7JCA5"/>
<dbReference type="PANTHER" id="PTHR11040:SF44">
    <property type="entry name" value="PROTEIN ZNTC-RELATED"/>
    <property type="match status" value="1"/>
</dbReference>
<sequence length="250" mass="27702">MILNSVILILFTVGAGLTAFYFGKKKLTFYKPALTFGGAYLFSITITHILPQVYYINNRASLTLGIFILGGFFLQLLLENLSQGIEHGHRHAFDIESKPFHPTAISLMIGLCIHSILEGTLIGNPYTIGHHHDHGDGSVLIGILLHKMPAAFALTLVLWESVKSRKTAIIYLIIFSIMSPIGMVSEYWLSQNNLVTAENMSYVYALVSGSFLQISTTIFYETSPEHKINPTRFIVALAGAALAIFTEFIF</sequence>
<dbReference type="KEGG" id="fpf:DCC35_00490"/>
<evidence type="ECO:0000256" key="1">
    <source>
        <dbReference type="ARBA" id="ARBA00004141"/>
    </source>
</evidence>
<evidence type="ECO:0000256" key="3">
    <source>
        <dbReference type="ARBA" id="ARBA00022989"/>
    </source>
</evidence>
<dbReference type="Proteomes" id="UP000298616">
    <property type="component" value="Chromosome"/>
</dbReference>